<dbReference type="RefSeq" id="WP_053170640.1">
    <property type="nucleotide sequence ID" value="NZ_LGUV01000122.1"/>
</dbReference>
<evidence type="ECO:0000313" key="3">
    <source>
        <dbReference type="Proteomes" id="UP000037084"/>
    </source>
</evidence>
<evidence type="ECO:0000313" key="2">
    <source>
        <dbReference type="EMBL" id="KOG54895.1"/>
    </source>
</evidence>
<dbReference type="Proteomes" id="UP000037084">
    <property type="component" value="Unassembled WGS sequence"/>
</dbReference>
<reference evidence="3" key="1">
    <citation type="submission" date="2015-07" db="EMBL/GenBank/DDBJ databases">
        <authorList>
            <consortium name="Consortium for Microbial Forensics and Genomics (microFORGE)"/>
            <person name="Knight B.M."/>
            <person name="Roberts D.P."/>
            <person name="Lin D."/>
            <person name="Hari K."/>
            <person name="Fletcher J."/>
            <person name="Melcher U."/>
            <person name="Blagden T."/>
            <person name="Winegar R.A."/>
        </authorList>
    </citation>
    <scope>NUCLEOTIDE SEQUENCE [LARGE SCALE GENOMIC DNA]</scope>
    <source>
        <strain evidence="3">NRRL B-1447</strain>
    </source>
</reference>
<comment type="caution">
    <text evidence="2">The sequence shown here is derived from an EMBL/GenBank/DDBJ whole genome shotgun (WGS) entry which is preliminary data.</text>
</comment>
<feature type="domain" description="DUF4240" evidence="1">
    <location>
        <begin position="1"/>
        <end position="117"/>
    </location>
</feature>
<dbReference type="OrthoDB" id="6200718at2"/>
<dbReference type="PATRIC" id="fig|1961.12.peg.2994"/>
<dbReference type="Pfam" id="PF14024">
    <property type="entry name" value="DUF4240"/>
    <property type="match status" value="1"/>
</dbReference>
<proteinExistence type="predicted"/>
<dbReference type="InterPro" id="IPR025334">
    <property type="entry name" value="DUF4240"/>
</dbReference>
<evidence type="ECO:0000259" key="1">
    <source>
        <dbReference type="Pfam" id="PF14024"/>
    </source>
</evidence>
<gene>
    <name evidence="2" type="ORF">ADK75_12980</name>
</gene>
<dbReference type="EMBL" id="LGUV01000122">
    <property type="protein sequence ID" value="KOG54895.1"/>
    <property type="molecule type" value="Genomic_DNA"/>
</dbReference>
<name>A0A0L8MX62_STRVG</name>
<sequence>MNEDAFWQLIKDCRPTEPDPDAELLAAAVTERLARSPLSLVIGFAEQLAWALYRLDRKEYGHDLSDDAFLYTRAAVVAAGRTVFDNVLRDPAAFAPYATDLIWAECLLYAPDRAYERITGEEWDRDTRYSYESCSNTEGWAD</sequence>
<accession>A0A0L8MX62</accession>
<protein>
    <recommendedName>
        <fullName evidence="1">DUF4240 domain-containing protein</fullName>
    </recommendedName>
</protein>
<organism evidence="2 3">
    <name type="scientific">Streptomyces virginiae</name>
    <name type="common">Streptomyces cinnamonensis</name>
    <dbReference type="NCBI Taxonomy" id="1961"/>
    <lineage>
        <taxon>Bacteria</taxon>
        <taxon>Bacillati</taxon>
        <taxon>Actinomycetota</taxon>
        <taxon>Actinomycetes</taxon>
        <taxon>Kitasatosporales</taxon>
        <taxon>Streptomycetaceae</taxon>
        <taxon>Streptomyces</taxon>
    </lineage>
</organism>
<dbReference type="AlphaFoldDB" id="A0A0L8MX62"/>